<dbReference type="PANTHER" id="PTHR34980">
    <property type="entry name" value="INNER MEMBRANE PROTEIN-RELATED-RELATED"/>
    <property type="match status" value="1"/>
</dbReference>
<sequence length="154" mass="18185">MNMSENNIDVSNQYDNEENYTIIDWFNRCIKNYLTVEGRAGRKEFWYFLLIFLTVLVISTVVLFYVVYNIGSSSHPVLSILVWVIYLFIFCWLLFTFIPLISVSIRRLHDINLSGWWLLLYFTVIGSLALIIMFCIDSKPTENRWGKPAHNINQ</sequence>
<keyword evidence="1" id="KW-1133">Transmembrane helix</keyword>
<evidence type="ECO:0008006" key="4">
    <source>
        <dbReference type="Google" id="ProtNLM"/>
    </source>
</evidence>
<feature type="transmembrane region" description="Helical" evidence="1">
    <location>
        <begin position="115"/>
        <end position="136"/>
    </location>
</feature>
<dbReference type="Proteomes" id="UP000247565">
    <property type="component" value="Unassembled WGS sequence"/>
</dbReference>
<accession>A0A318MX84</accession>
<keyword evidence="1" id="KW-0472">Membrane</keyword>
<protein>
    <recommendedName>
        <fullName evidence="4">DUF805 domain-containing protein</fullName>
    </recommendedName>
</protein>
<keyword evidence="1" id="KW-0812">Transmembrane</keyword>
<gene>
    <name evidence="2" type="ORF">DK869_04185</name>
</gene>
<keyword evidence="3" id="KW-1185">Reference proteome</keyword>
<evidence type="ECO:0000313" key="3">
    <source>
        <dbReference type="Proteomes" id="UP000247565"/>
    </source>
</evidence>
<dbReference type="EMBL" id="QGLT01000002">
    <property type="protein sequence ID" value="PXZ00609.1"/>
    <property type="molecule type" value="Genomic_DNA"/>
</dbReference>
<evidence type="ECO:0000313" key="2">
    <source>
        <dbReference type="EMBL" id="PXZ00609.1"/>
    </source>
</evidence>
<dbReference type="AlphaFoldDB" id="A0A318MX84"/>
<dbReference type="InterPro" id="IPR008523">
    <property type="entry name" value="DUF805"/>
</dbReference>
<proteinExistence type="predicted"/>
<feature type="transmembrane region" description="Helical" evidence="1">
    <location>
        <begin position="80"/>
        <end position="103"/>
    </location>
</feature>
<comment type="caution">
    <text evidence="2">The sequence shown here is derived from an EMBL/GenBank/DDBJ whole genome shotgun (WGS) entry which is preliminary data.</text>
</comment>
<dbReference type="Pfam" id="PF05656">
    <property type="entry name" value="DUF805"/>
    <property type="match status" value="1"/>
</dbReference>
<evidence type="ECO:0000256" key="1">
    <source>
        <dbReference type="SAM" id="Phobius"/>
    </source>
</evidence>
<feature type="transmembrane region" description="Helical" evidence="1">
    <location>
        <begin position="45"/>
        <end position="68"/>
    </location>
</feature>
<organism evidence="2 3">
    <name type="scientific">Commensalibacter melissae</name>
    <dbReference type="NCBI Taxonomy" id="2070537"/>
    <lineage>
        <taxon>Bacteria</taxon>
        <taxon>Pseudomonadati</taxon>
        <taxon>Pseudomonadota</taxon>
        <taxon>Alphaproteobacteria</taxon>
        <taxon>Acetobacterales</taxon>
        <taxon>Acetobacteraceae</taxon>
    </lineage>
</organism>
<dbReference type="GO" id="GO:0005886">
    <property type="term" value="C:plasma membrane"/>
    <property type="evidence" value="ECO:0007669"/>
    <property type="project" value="TreeGrafter"/>
</dbReference>
<reference evidence="2 3" key="1">
    <citation type="submission" date="2018-05" db="EMBL/GenBank/DDBJ databases">
        <title>Reference genomes for bee gut microbiota database.</title>
        <authorList>
            <person name="Ellegaard K.M."/>
        </authorList>
    </citation>
    <scope>NUCLEOTIDE SEQUENCE [LARGE SCALE GENOMIC DNA]</scope>
    <source>
        <strain evidence="2 3">ESL0284</strain>
    </source>
</reference>
<dbReference type="PANTHER" id="PTHR34980:SF2">
    <property type="entry name" value="INNER MEMBRANE PROTEIN YHAH-RELATED"/>
    <property type="match status" value="1"/>
</dbReference>
<name>A0A318MX84_9PROT</name>